<dbReference type="InterPro" id="IPR013320">
    <property type="entry name" value="ConA-like_dom_sf"/>
</dbReference>
<gene>
    <name evidence="15" type="ORF">EDD27_2500</name>
</gene>
<evidence type="ECO:0000259" key="12">
    <source>
        <dbReference type="Pfam" id="PF00251"/>
    </source>
</evidence>
<sequence>MWTRVRRSWQLYVLLAPVLAYFAVFKYWPMYGVQIAFRDYRPDAGFLGSSWVGFKHFARFFNSFQFWDVFTNTVLLALFNLAIVFPVPILLALLVNQLPSERFKRFTQTVLYAPTFISTVVVVGMLYVFLAPRTGLVNNVIVLLGGEPIFFMGEAEWFRPVYVASSLWQEAGFQMVVYLAALAGVDPSLHEAAKMDGASRRQRDREGRRGDGVGRLRGPARPDRAQADGRDLPDRARPLPEGPVVDTHRPAYHFMPPANWMNEPHAAFHHDGLHHLFYQRNPYAPRWDRIRWGHAVSTDLVDWRHLPDALTPEDVKIAPDGVWSGSASVDADGNPVLFFTAGNGGKQSIGLARSADLVHWTAEPVLDAPDGHTEFRDPFVWKDRERWFMLVGAEHEQGGTALLYSSGDLTAWTFEGPFAVGDAERLPETGIMWELPLLLPLGDSGKHVFMVSPWWRGESPHWLTYAWYWIGVWDPTSMTWTPDHPDPRHFDYGAHFTGATGTVDAKGRTLVWSIAQDRRTDAEQEAAGWAHNAGLPLELTLGDDGDQRIAPVAELAVLRGPAFTGEVSGDLLEVYLEADLAADARIELQVRRSPDGAEATTLFYDAARQSFGTGDRQGPLALENGRLRLRVFVDRSMVEAYADERRSITTRSYPTRPDALGVTLVTHGTTTVRELTAWPLRPAIFETIETLETRG</sequence>
<keyword evidence="4 11" id="KW-0812">Transmembrane</keyword>
<evidence type="ECO:0000256" key="6">
    <source>
        <dbReference type="ARBA" id="ARBA00022989"/>
    </source>
</evidence>
<dbReference type="GO" id="GO:0055085">
    <property type="term" value="P:transmembrane transport"/>
    <property type="evidence" value="ECO:0007669"/>
    <property type="project" value="InterPro"/>
</dbReference>
<feature type="compositionally biased region" description="Basic and acidic residues" evidence="10">
    <location>
        <begin position="193"/>
        <end position="238"/>
    </location>
</feature>
<feature type="transmembrane region" description="Helical" evidence="11">
    <location>
        <begin position="110"/>
        <end position="130"/>
    </location>
</feature>
<protein>
    <recommendedName>
        <fullName evidence="3">beta-fructofuranosidase</fullName>
        <ecNumber evidence="3">3.2.1.26</ecNumber>
    </recommendedName>
</protein>
<feature type="domain" description="Glycosyl hydrolase family 32 N-terminal" evidence="12">
    <location>
        <begin position="253"/>
        <end position="546"/>
    </location>
</feature>
<evidence type="ECO:0000256" key="9">
    <source>
        <dbReference type="RuleBase" id="RU362110"/>
    </source>
</evidence>
<keyword evidence="6 11" id="KW-1133">Transmembrane helix</keyword>
<evidence type="ECO:0000256" key="7">
    <source>
        <dbReference type="ARBA" id="ARBA00023136"/>
    </source>
</evidence>
<evidence type="ECO:0000259" key="14">
    <source>
        <dbReference type="Pfam" id="PF08244"/>
    </source>
</evidence>
<dbReference type="InterPro" id="IPR051214">
    <property type="entry name" value="GH32_Enzymes"/>
</dbReference>
<dbReference type="Proteomes" id="UP000284824">
    <property type="component" value="Unassembled WGS sequence"/>
</dbReference>
<dbReference type="EC" id="3.2.1.26" evidence="3"/>
<dbReference type="Pfam" id="PF00251">
    <property type="entry name" value="Glyco_hydro_32N"/>
    <property type="match status" value="1"/>
</dbReference>
<feature type="domain" description="Glycosyl hydrolase family 32 C-terminal" evidence="14">
    <location>
        <begin position="565"/>
        <end position="679"/>
    </location>
</feature>
<dbReference type="Gene3D" id="1.10.3720.10">
    <property type="entry name" value="MetI-like"/>
    <property type="match status" value="1"/>
</dbReference>
<name>A0A438M2Q7_9ACTN</name>
<dbReference type="PANTHER" id="PTHR43101:SF1">
    <property type="entry name" value="BETA-FRUCTOSIDASE"/>
    <property type="match status" value="1"/>
</dbReference>
<dbReference type="SUPFAM" id="SSF161098">
    <property type="entry name" value="MetI-like"/>
    <property type="match status" value="1"/>
</dbReference>
<evidence type="ECO:0000259" key="13">
    <source>
        <dbReference type="Pfam" id="PF00528"/>
    </source>
</evidence>
<comment type="subcellular location">
    <subcellularLocation>
        <location evidence="1">Membrane</location>
        <topology evidence="1">Multi-pass membrane protein</topology>
    </subcellularLocation>
</comment>
<evidence type="ECO:0000256" key="10">
    <source>
        <dbReference type="SAM" id="MobiDB-lite"/>
    </source>
</evidence>
<dbReference type="AlphaFoldDB" id="A0A438M2Q7"/>
<dbReference type="GO" id="GO:0016020">
    <property type="term" value="C:membrane"/>
    <property type="evidence" value="ECO:0007669"/>
    <property type="project" value="UniProtKB-SubCell"/>
</dbReference>
<evidence type="ECO:0000256" key="3">
    <source>
        <dbReference type="ARBA" id="ARBA00012758"/>
    </source>
</evidence>
<proteinExistence type="inferred from homology"/>
<feature type="transmembrane region" description="Helical" evidence="11">
    <location>
        <begin position="74"/>
        <end position="98"/>
    </location>
</feature>
<dbReference type="GO" id="GO:0004564">
    <property type="term" value="F:beta-fructofuranosidase activity"/>
    <property type="evidence" value="ECO:0007669"/>
    <property type="project" value="UniProtKB-EC"/>
</dbReference>
<dbReference type="PANTHER" id="PTHR43101">
    <property type="entry name" value="BETA-FRUCTOSIDASE"/>
    <property type="match status" value="1"/>
</dbReference>
<keyword evidence="8 9" id="KW-0326">Glycosidase</keyword>
<dbReference type="GO" id="GO:0005975">
    <property type="term" value="P:carbohydrate metabolic process"/>
    <property type="evidence" value="ECO:0007669"/>
    <property type="project" value="InterPro"/>
</dbReference>
<dbReference type="SUPFAM" id="SSF49899">
    <property type="entry name" value="Concanavalin A-like lectins/glucanases"/>
    <property type="match status" value="1"/>
</dbReference>
<evidence type="ECO:0000256" key="2">
    <source>
        <dbReference type="ARBA" id="ARBA00009902"/>
    </source>
</evidence>
<dbReference type="InterPro" id="IPR013148">
    <property type="entry name" value="Glyco_hydro_32_N"/>
</dbReference>
<evidence type="ECO:0000256" key="8">
    <source>
        <dbReference type="ARBA" id="ARBA00023295"/>
    </source>
</evidence>
<dbReference type="InterPro" id="IPR013189">
    <property type="entry name" value="Glyco_hydro_32_C"/>
</dbReference>
<dbReference type="InterPro" id="IPR035906">
    <property type="entry name" value="MetI-like_sf"/>
</dbReference>
<comment type="similarity">
    <text evidence="2 9">Belongs to the glycosyl hydrolase 32 family.</text>
</comment>
<feature type="domain" description="ABC transmembrane type-1" evidence="13">
    <location>
        <begin position="86"/>
        <end position="203"/>
    </location>
</feature>
<accession>A0A438M2Q7</accession>
<keyword evidence="5 9" id="KW-0378">Hydrolase</keyword>
<dbReference type="SUPFAM" id="SSF75005">
    <property type="entry name" value="Arabinanase/levansucrase/invertase"/>
    <property type="match status" value="1"/>
</dbReference>
<evidence type="ECO:0000313" key="15">
    <source>
        <dbReference type="EMBL" id="RVX40110.1"/>
    </source>
</evidence>
<dbReference type="CDD" id="cd08996">
    <property type="entry name" value="GH32_FFase"/>
    <property type="match status" value="1"/>
</dbReference>
<dbReference type="InterPro" id="IPR023296">
    <property type="entry name" value="Glyco_hydro_beta-prop_sf"/>
</dbReference>
<dbReference type="Pfam" id="PF00528">
    <property type="entry name" value="BPD_transp_1"/>
    <property type="match status" value="1"/>
</dbReference>
<organism evidence="15 16">
    <name type="scientific">Nonomuraea polychroma</name>
    <dbReference type="NCBI Taxonomy" id="46176"/>
    <lineage>
        <taxon>Bacteria</taxon>
        <taxon>Bacillati</taxon>
        <taxon>Actinomycetota</taxon>
        <taxon>Actinomycetes</taxon>
        <taxon>Streptosporangiales</taxon>
        <taxon>Streptosporangiaceae</taxon>
        <taxon>Nonomuraea</taxon>
    </lineage>
</organism>
<evidence type="ECO:0000256" key="1">
    <source>
        <dbReference type="ARBA" id="ARBA00004141"/>
    </source>
</evidence>
<evidence type="ECO:0000256" key="5">
    <source>
        <dbReference type="ARBA" id="ARBA00022801"/>
    </source>
</evidence>
<evidence type="ECO:0000256" key="11">
    <source>
        <dbReference type="SAM" id="Phobius"/>
    </source>
</evidence>
<keyword evidence="7 11" id="KW-0472">Membrane</keyword>
<feature type="transmembrane region" description="Helical" evidence="11">
    <location>
        <begin position="9"/>
        <end position="28"/>
    </location>
</feature>
<dbReference type="Gene3D" id="2.60.120.560">
    <property type="entry name" value="Exo-inulinase, domain 1"/>
    <property type="match status" value="1"/>
</dbReference>
<dbReference type="CDD" id="cd06261">
    <property type="entry name" value="TM_PBP2"/>
    <property type="match status" value="1"/>
</dbReference>
<dbReference type="Pfam" id="PF08244">
    <property type="entry name" value="Glyco_hydro_32C"/>
    <property type="match status" value="1"/>
</dbReference>
<comment type="caution">
    <text evidence="15">The sequence shown here is derived from an EMBL/GenBank/DDBJ whole genome shotgun (WGS) entry which is preliminary data.</text>
</comment>
<reference evidence="15 16" key="1">
    <citation type="submission" date="2019-01" db="EMBL/GenBank/DDBJ databases">
        <title>Sequencing the genomes of 1000 actinobacteria strains.</title>
        <authorList>
            <person name="Klenk H.-P."/>
        </authorList>
    </citation>
    <scope>NUCLEOTIDE SEQUENCE [LARGE SCALE GENOMIC DNA]</scope>
    <source>
        <strain evidence="15 16">DSM 43925</strain>
    </source>
</reference>
<evidence type="ECO:0000256" key="4">
    <source>
        <dbReference type="ARBA" id="ARBA00022692"/>
    </source>
</evidence>
<evidence type="ECO:0000313" key="16">
    <source>
        <dbReference type="Proteomes" id="UP000284824"/>
    </source>
</evidence>
<dbReference type="InterPro" id="IPR001362">
    <property type="entry name" value="Glyco_hydro_32"/>
</dbReference>
<dbReference type="EMBL" id="SAUN01000001">
    <property type="protein sequence ID" value="RVX40110.1"/>
    <property type="molecule type" value="Genomic_DNA"/>
</dbReference>
<feature type="region of interest" description="Disordered" evidence="10">
    <location>
        <begin position="193"/>
        <end position="245"/>
    </location>
</feature>
<keyword evidence="16" id="KW-1185">Reference proteome</keyword>
<dbReference type="SMART" id="SM00640">
    <property type="entry name" value="Glyco_32"/>
    <property type="match status" value="1"/>
</dbReference>
<dbReference type="InterPro" id="IPR000515">
    <property type="entry name" value="MetI-like"/>
</dbReference>
<dbReference type="Gene3D" id="2.115.10.20">
    <property type="entry name" value="Glycosyl hydrolase domain, family 43"/>
    <property type="match status" value="1"/>
</dbReference>